<keyword evidence="1" id="KW-0472">Membrane</keyword>
<dbReference type="Pfam" id="PF11845">
    <property type="entry name" value="Tll0287-like"/>
    <property type="match status" value="1"/>
</dbReference>
<evidence type="ECO:0000259" key="2">
    <source>
        <dbReference type="Pfam" id="PF11845"/>
    </source>
</evidence>
<dbReference type="RefSeq" id="WP_069606206.1">
    <property type="nucleotide sequence ID" value="NZ_CP015217.1"/>
</dbReference>
<proteinExistence type="predicted"/>
<protein>
    <recommendedName>
        <fullName evidence="2">Tll0287-like domain-containing protein</fullName>
    </recommendedName>
</protein>
<organism evidence="3 4">
    <name type="scientific">Leptospira tipperaryensis</name>
    <dbReference type="NCBI Taxonomy" id="2564040"/>
    <lineage>
        <taxon>Bacteria</taxon>
        <taxon>Pseudomonadati</taxon>
        <taxon>Spirochaetota</taxon>
        <taxon>Spirochaetia</taxon>
        <taxon>Leptospirales</taxon>
        <taxon>Leptospiraceae</taxon>
        <taxon>Leptospira</taxon>
    </lineage>
</organism>
<dbReference type="InterPro" id="IPR021796">
    <property type="entry name" value="Tll0287-like_dom"/>
</dbReference>
<name>A0A1D7UTM0_9LEPT</name>
<feature type="transmembrane region" description="Helical" evidence="1">
    <location>
        <begin position="21"/>
        <end position="37"/>
    </location>
</feature>
<reference evidence="3 4" key="1">
    <citation type="submission" date="2016-04" db="EMBL/GenBank/DDBJ databases">
        <title>Complete genome seqeunce of Leptospira alstonii serovar Room22.</title>
        <authorList>
            <person name="Nally J.E."/>
            <person name="Bayles D.O."/>
            <person name="Hurley D."/>
            <person name="Fanning S."/>
            <person name="McMahon B.J."/>
            <person name="Arent Z."/>
        </authorList>
    </citation>
    <scope>NUCLEOTIDE SEQUENCE [LARGE SCALE GENOMIC DNA]</scope>
    <source>
        <strain evidence="3 4">GWTS #1</strain>
    </source>
</reference>
<dbReference type="Proteomes" id="UP000094197">
    <property type="component" value="Chromosome 1"/>
</dbReference>
<evidence type="ECO:0000256" key="1">
    <source>
        <dbReference type="SAM" id="Phobius"/>
    </source>
</evidence>
<dbReference type="AlphaFoldDB" id="A0A1D7UTM0"/>
<feature type="domain" description="Tll0287-like" evidence="2">
    <location>
        <begin position="44"/>
        <end position="201"/>
    </location>
</feature>
<keyword evidence="1" id="KW-0812">Transmembrane</keyword>
<keyword evidence="1" id="KW-1133">Transmembrane helix</keyword>
<keyword evidence="4" id="KW-1185">Reference proteome</keyword>
<sequence>MDSFSMDSKKNLRQFLFGKNLLARALAFFLFVQFFIVCDRGQNQEKKEILLKLIGDFQVDLQKNLQTTIQKQGVVAALEVCKTISPQKEKEIKEEFPMLKVRRVSEKPRKPDHQPEEWEARIFKEWAEAMKTGMSPYTVILSENNQVKILKPIILENPTCLKCHGGPKDISPAVAKKISELYPKDQATGYKIGDLRGAFSATW</sequence>
<dbReference type="KEGG" id="laj:A0128_03215"/>
<evidence type="ECO:0000313" key="4">
    <source>
        <dbReference type="Proteomes" id="UP000094197"/>
    </source>
</evidence>
<evidence type="ECO:0000313" key="3">
    <source>
        <dbReference type="EMBL" id="AOP32962.1"/>
    </source>
</evidence>
<accession>A0A1D7UTM0</accession>
<dbReference type="EMBL" id="CP015217">
    <property type="protein sequence ID" value="AOP32962.1"/>
    <property type="molecule type" value="Genomic_DNA"/>
</dbReference>
<gene>
    <name evidence="3" type="ORF">A0128_03215</name>
</gene>
<dbReference type="OrthoDB" id="9797588at2"/>